<feature type="compositionally biased region" description="Polar residues" evidence="5">
    <location>
        <begin position="39"/>
        <end position="49"/>
    </location>
</feature>
<reference evidence="7 8" key="1">
    <citation type="submission" date="2019-01" db="EMBL/GenBank/DDBJ databases">
        <authorList>
            <person name="Ferrante I. M."/>
        </authorList>
    </citation>
    <scope>NUCLEOTIDE SEQUENCE [LARGE SCALE GENOMIC DNA]</scope>
    <source>
        <strain evidence="7 8">B856</strain>
    </source>
</reference>
<dbReference type="GO" id="GO:0004674">
    <property type="term" value="F:protein serine/threonine kinase activity"/>
    <property type="evidence" value="ECO:0007669"/>
    <property type="project" value="TreeGrafter"/>
</dbReference>
<dbReference type="OrthoDB" id="4062651at2759"/>
<dbReference type="EMBL" id="CAACVS010000663">
    <property type="protein sequence ID" value="VEU44778.1"/>
    <property type="molecule type" value="Genomic_DNA"/>
</dbReference>
<dbReference type="SUPFAM" id="SSF56112">
    <property type="entry name" value="Protein kinase-like (PK-like)"/>
    <property type="match status" value="1"/>
</dbReference>
<dbReference type="InterPro" id="IPR051681">
    <property type="entry name" value="Ser/Thr_Kinases-Pseudokinases"/>
</dbReference>
<keyword evidence="4" id="KW-0067">ATP-binding</keyword>
<keyword evidence="8" id="KW-1185">Reference proteome</keyword>
<dbReference type="Proteomes" id="UP000291116">
    <property type="component" value="Unassembled WGS sequence"/>
</dbReference>
<dbReference type="PANTHER" id="PTHR44329:SF288">
    <property type="entry name" value="MITOGEN-ACTIVATED PROTEIN KINASE KINASE KINASE 20"/>
    <property type="match status" value="1"/>
</dbReference>
<dbReference type="Pfam" id="PF00069">
    <property type="entry name" value="Pkinase"/>
    <property type="match status" value="1"/>
</dbReference>
<sequence>MTADELNNDISKNSNSSSNSSSHKKKNTSKQERRRRTMPSFQLYQKPENLTPQRCQRIVKYARKRLRGQDNNSTDSQDYTTMNHWATRVIPHHKIVLGDVLGRGAFSSVYAIQSIAGEEPAIEEEYEDDETDRMVVKFLRTKLYDNHGLFAASAADLVKEGNILSTLSHTNVIRLHAVASNYGVNSYLNGHHDSYFLVLERLECTLTDRLSRWQRRHRELFFASECESDATAQFVDASLLSSTRSANGKGWRKRLSLFRSSKNKTDPLFEDSARTATTQASSCDGSIHGSSEEDRNRDALAKSYLLEERVDVTLQLADALAYLHSKNVMHRDLKPDNIGFDADGILKVFDFDIARVVPTSKLREDDFCGEDDSEVFATSSCSLRPTKAEDEVFRMTQKVGSPRYMSPECANREAYNLKADVYSYALLAHQILTLQKPYDDITDEDHDEMVFCRGVRPFVPLGLPSRVRELLSNAWSPTISHRPTMEVVRSVLASERSDVLRLGTLERTSPAVPVANTTGYVWSCSFEPVSDNHRMLRKIRRATRKALQAKSASSGSGKPHRFSVFRSSGSTTGGSIDGTRSYHWSAIAA</sequence>
<keyword evidence="3" id="KW-0418">Kinase</keyword>
<feature type="compositionally biased region" description="Polar residues" evidence="5">
    <location>
        <begin position="274"/>
        <end position="284"/>
    </location>
</feature>
<feature type="compositionally biased region" description="Low complexity" evidence="5">
    <location>
        <begin position="8"/>
        <end position="21"/>
    </location>
</feature>
<feature type="compositionally biased region" description="Basic residues" evidence="5">
    <location>
        <begin position="22"/>
        <end position="37"/>
    </location>
</feature>
<keyword evidence="1" id="KW-0808">Transferase</keyword>
<dbReference type="Gene3D" id="1.10.510.10">
    <property type="entry name" value="Transferase(Phosphotransferase) domain 1"/>
    <property type="match status" value="1"/>
</dbReference>
<gene>
    <name evidence="7" type="ORF">PSNMU_V1.4_AUG-EV-PASAV3_0119120</name>
</gene>
<protein>
    <recommendedName>
        <fullName evidence="6">Protein kinase domain-containing protein</fullName>
    </recommendedName>
</protein>
<name>A0A448ZRW5_9STRA</name>
<dbReference type="PANTHER" id="PTHR44329">
    <property type="entry name" value="SERINE/THREONINE-PROTEIN KINASE TNNI3K-RELATED"/>
    <property type="match status" value="1"/>
</dbReference>
<accession>A0A448ZRW5</accession>
<evidence type="ECO:0000313" key="7">
    <source>
        <dbReference type="EMBL" id="VEU44778.1"/>
    </source>
</evidence>
<dbReference type="InterPro" id="IPR000719">
    <property type="entry name" value="Prot_kinase_dom"/>
</dbReference>
<feature type="region of interest" description="Disordered" evidence="5">
    <location>
        <begin position="269"/>
        <end position="294"/>
    </location>
</feature>
<feature type="region of interest" description="Disordered" evidence="5">
    <location>
        <begin position="547"/>
        <end position="571"/>
    </location>
</feature>
<feature type="region of interest" description="Disordered" evidence="5">
    <location>
        <begin position="1"/>
        <end position="49"/>
    </location>
</feature>
<organism evidence="7 8">
    <name type="scientific">Pseudo-nitzschia multistriata</name>
    <dbReference type="NCBI Taxonomy" id="183589"/>
    <lineage>
        <taxon>Eukaryota</taxon>
        <taxon>Sar</taxon>
        <taxon>Stramenopiles</taxon>
        <taxon>Ochrophyta</taxon>
        <taxon>Bacillariophyta</taxon>
        <taxon>Bacillariophyceae</taxon>
        <taxon>Bacillariophycidae</taxon>
        <taxon>Bacillariales</taxon>
        <taxon>Bacillariaceae</taxon>
        <taxon>Pseudo-nitzschia</taxon>
    </lineage>
</organism>
<dbReference type="SMART" id="SM00220">
    <property type="entry name" value="S_TKc"/>
    <property type="match status" value="1"/>
</dbReference>
<evidence type="ECO:0000256" key="3">
    <source>
        <dbReference type="ARBA" id="ARBA00022777"/>
    </source>
</evidence>
<evidence type="ECO:0000259" key="6">
    <source>
        <dbReference type="PROSITE" id="PS50011"/>
    </source>
</evidence>
<dbReference type="InterPro" id="IPR011009">
    <property type="entry name" value="Kinase-like_dom_sf"/>
</dbReference>
<dbReference type="AlphaFoldDB" id="A0A448ZRW5"/>
<evidence type="ECO:0000313" key="8">
    <source>
        <dbReference type="Proteomes" id="UP000291116"/>
    </source>
</evidence>
<evidence type="ECO:0000256" key="2">
    <source>
        <dbReference type="ARBA" id="ARBA00022741"/>
    </source>
</evidence>
<keyword evidence="2" id="KW-0547">Nucleotide-binding</keyword>
<dbReference type="GO" id="GO:0005524">
    <property type="term" value="F:ATP binding"/>
    <property type="evidence" value="ECO:0007669"/>
    <property type="project" value="UniProtKB-KW"/>
</dbReference>
<evidence type="ECO:0000256" key="4">
    <source>
        <dbReference type="ARBA" id="ARBA00022840"/>
    </source>
</evidence>
<proteinExistence type="predicted"/>
<dbReference type="PROSITE" id="PS50011">
    <property type="entry name" value="PROTEIN_KINASE_DOM"/>
    <property type="match status" value="1"/>
</dbReference>
<dbReference type="Gene3D" id="3.30.200.20">
    <property type="entry name" value="Phosphorylase Kinase, domain 1"/>
    <property type="match status" value="1"/>
</dbReference>
<evidence type="ECO:0000256" key="1">
    <source>
        <dbReference type="ARBA" id="ARBA00022679"/>
    </source>
</evidence>
<evidence type="ECO:0000256" key="5">
    <source>
        <dbReference type="SAM" id="MobiDB-lite"/>
    </source>
</evidence>
<feature type="domain" description="Protein kinase" evidence="6">
    <location>
        <begin position="95"/>
        <end position="500"/>
    </location>
</feature>